<dbReference type="PANTHER" id="PTHR38471:SF2">
    <property type="entry name" value="FOUR HELIX BUNDLE PROTEIN"/>
    <property type="match status" value="1"/>
</dbReference>
<dbReference type="PANTHER" id="PTHR38471">
    <property type="entry name" value="FOUR HELIX BUNDLE PROTEIN"/>
    <property type="match status" value="1"/>
</dbReference>
<gene>
    <name evidence="1" type="ordered locus">Echvi_2505</name>
</gene>
<dbReference type="OrthoDB" id="5515766at2"/>
<dbReference type="AlphaFoldDB" id="L0G160"/>
<dbReference type="STRING" id="926556.Echvi_2505"/>
<evidence type="ECO:0000313" key="1">
    <source>
        <dbReference type="EMBL" id="AGA78751.1"/>
    </source>
</evidence>
<dbReference type="EMBL" id="CP003346">
    <property type="protein sequence ID" value="AGA78751.1"/>
    <property type="molecule type" value="Genomic_DNA"/>
</dbReference>
<accession>L0G160</accession>
<dbReference type="Pfam" id="PF05635">
    <property type="entry name" value="23S_rRNA_IVP"/>
    <property type="match status" value="1"/>
</dbReference>
<dbReference type="HOGENOM" id="CLU_129874_0_0_10"/>
<protein>
    <submittedName>
        <fullName evidence="1">S23 ribosomal protein</fullName>
    </submittedName>
</protein>
<keyword evidence="2" id="KW-1185">Reference proteome</keyword>
<reference evidence="2" key="1">
    <citation type="submission" date="2012-02" db="EMBL/GenBank/DDBJ databases">
        <title>The complete genome of Echinicola vietnamensis DSM 17526.</title>
        <authorList>
            <person name="Lucas S."/>
            <person name="Copeland A."/>
            <person name="Lapidus A."/>
            <person name="Glavina del Rio T."/>
            <person name="Dalin E."/>
            <person name="Tice H."/>
            <person name="Bruce D."/>
            <person name="Goodwin L."/>
            <person name="Pitluck S."/>
            <person name="Peters L."/>
            <person name="Ovchinnikova G."/>
            <person name="Teshima H."/>
            <person name="Kyrpides N."/>
            <person name="Mavromatis K."/>
            <person name="Ivanova N."/>
            <person name="Brettin T."/>
            <person name="Detter J.C."/>
            <person name="Han C."/>
            <person name="Larimer F."/>
            <person name="Land M."/>
            <person name="Hauser L."/>
            <person name="Markowitz V."/>
            <person name="Cheng J.-F."/>
            <person name="Hugenholtz P."/>
            <person name="Woyke T."/>
            <person name="Wu D."/>
            <person name="Brambilla E."/>
            <person name="Klenk H.-P."/>
            <person name="Eisen J.A."/>
        </authorList>
    </citation>
    <scope>NUCLEOTIDE SEQUENCE [LARGE SCALE GENOMIC DNA]</scope>
    <source>
        <strain evidence="2">DSM 17526 / LMG 23754 / KMM 6221</strain>
    </source>
</reference>
<dbReference type="Proteomes" id="UP000010796">
    <property type="component" value="Chromosome"/>
</dbReference>
<dbReference type="eggNOG" id="COG0399">
    <property type="taxonomic scope" value="Bacteria"/>
</dbReference>
<evidence type="ECO:0000313" key="2">
    <source>
        <dbReference type="Proteomes" id="UP000010796"/>
    </source>
</evidence>
<dbReference type="Gene3D" id="1.20.1440.60">
    <property type="entry name" value="23S rRNA-intervening sequence"/>
    <property type="match status" value="1"/>
</dbReference>
<keyword evidence="1" id="KW-0687">Ribonucleoprotein</keyword>
<keyword evidence="1" id="KW-0689">Ribosomal protein</keyword>
<proteinExistence type="predicted"/>
<dbReference type="GO" id="GO:0005840">
    <property type="term" value="C:ribosome"/>
    <property type="evidence" value="ECO:0007669"/>
    <property type="project" value="UniProtKB-KW"/>
</dbReference>
<sequence>MAKIDCFEELEVWKHAAEIGIKVYELADKPPLSKDFKSRDQFIGSAISISNNIAEGFEYNNNNDFIRFLKYAKGSAGELRSQAFVLNRAGRIVEEDYLILKDILVNISKEIKGFIKYLRAFENKKK</sequence>
<dbReference type="KEGG" id="evi:Echvi_2505"/>
<dbReference type="InterPro" id="IPR036583">
    <property type="entry name" value="23S_rRNA_IVS_sf"/>
</dbReference>
<organism evidence="1 2">
    <name type="scientific">Echinicola vietnamensis (strain DSM 17526 / LMG 23754 / KMM 6221)</name>
    <dbReference type="NCBI Taxonomy" id="926556"/>
    <lineage>
        <taxon>Bacteria</taxon>
        <taxon>Pseudomonadati</taxon>
        <taxon>Bacteroidota</taxon>
        <taxon>Cytophagia</taxon>
        <taxon>Cytophagales</taxon>
        <taxon>Cyclobacteriaceae</taxon>
        <taxon>Echinicola</taxon>
    </lineage>
</organism>
<name>L0G160_ECHVK</name>
<dbReference type="InterPro" id="IPR012657">
    <property type="entry name" value="23S_rRNA-intervening_sequence"/>
</dbReference>
<dbReference type="RefSeq" id="WP_015266307.1">
    <property type="nucleotide sequence ID" value="NC_019904.1"/>
</dbReference>
<dbReference type="NCBIfam" id="TIGR02436">
    <property type="entry name" value="four helix bundle protein"/>
    <property type="match status" value="1"/>
</dbReference>
<dbReference type="SUPFAM" id="SSF158446">
    <property type="entry name" value="IVS-encoded protein-like"/>
    <property type="match status" value="1"/>
</dbReference>